<comment type="caution">
    <text evidence="1">The sequence shown here is derived from an EMBL/GenBank/DDBJ whole genome shotgun (WGS) entry which is preliminary data.</text>
</comment>
<proteinExistence type="predicted"/>
<evidence type="ECO:0000313" key="1">
    <source>
        <dbReference type="EMBL" id="KAF9533578.1"/>
    </source>
</evidence>
<name>A0A9P6ERL9_9AGAR</name>
<accession>A0A9P6ERL9</accession>
<protein>
    <recommendedName>
        <fullName evidence="3">G domain-containing protein</fullName>
    </recommendedName>
</protein>
<sequence>MPPAAKRNPIILCLGVSGSGRTKFIDSVSSKDKAAVGFFKKMKVTIYQALRPDTTAVGAVTLTSKESPMILLDTPGVDLNDGVNDVKGDVQKWLKDNYKQEKIEDYVDFILYFHRITDNRVQAEPIPFDWRNTLDKFAARDPSRLIFVTTMCDKMRDEAKRQKVQDTLKTCYFQRWIEKGAGFEACDGTSEAASNVLRIISSALTI</sequence>
<evidence type="ECO:0000313" key="2">
    <source>
        <dbReference type="Proteomes" id="UP000807306"/>
    </source>
</evidence>
<reference evidence="1" key="1">
    <citation type="submission" date="2020-11" db="EMBL/GenBank/DDBJ databases">
        <authorList>
            <consortium name="DOE Joint Genome Institute"/>
            <person name="Ahrendt S."/>
            <person name="Riley R."/>
            <person name="Andreopoulos W."/>
            <person name="Labutti K."/>
            <person name="Pangilinan J."/>
            <person name="Ruiz-Duenas F.J."/>
            <person name="Barrasa J.M."/>
            <person name="Sanchez-Garcia M."/>
            <person name="Camarero S."/>
            <person name="Miyauchi S."/>
            <person name="Serrano A."/>
            <person name="Linde D."/>
            <person name="Babiker R."/>
            <person name="Drula E."/>
            <person name="Ayuso-Fernandez I."/>
            <person name="Pacheco R."/>
            <person name="Padilla G."/>
            <person name="Ferreira P."/>
            <person name="Barriuso J."/>
            <person name="Kellner H."/>
            <person name="Castanera R."/>
            <person name="Alfaro M."/>
            <person name="Ramirez L."/>
            <person name="Pisabarro A.G."/>
            <person name="Kuo A."/>
            <person name="Tritt A."/>
            <person name="Lipzen A."/>
            <person name="He G."/>
            <person name="Yan M."/>
            <person name="Ng V."/>
            <person name="Cullen D."/>
            <person name="Martin F."/>
            <person name="Rosso M.-N."/>
            <person name="Henrissat B."/>
            <person name="Hibbett D."/>
            <person name="Martinez A.T."/>
            <person name="Grigoriev I.V."/>
        </authorList>
    </citation>
    <scope>NUCLEOTIDE SEQUENCE</scope>
    <source>
        <strain evidence="1">CBS 506.95</strain>
    </source>
</reference>
<dbReference type="Proteomes" id="UP000807306">
    <property type="component" value="Unassembled WGS sequence"/>
</dbReference>
<organism evidence="1 2">
    <name type="scientific">Crepidotus variabilis</name>
    <dbReference type="NCBI Taxonomy" id="179855"/>
    <lineage>
        <taxon>Eukaryota</taxon>
        <taxon>Fungi</taxon>
        <taxon>Dikarya</taxon>
        <taxon>Basidiomycota</taxon>
        <taxon>Agaricomycotina</taxon>
        <taxon>Agaricomycetes</taxon>
        <taxon>Agaricomycetidae</taxon>
        <taxon>Agaricales</taxon>
        <taxon>Agaricineae</taxon>
        <taxon>Crepidotaceae</taxon>
        <taxon>Crepidotus</taxon>
    </lineage>
</organism>
<dbReference type="SUPFAM" id="SSF52540">
    <property type="entry name" value="P-loop containing nucleoside triphosphate hydrolases"/>
    <property type="match status" value="1"/>
</dbReference>
<dbReference type="Gene3D" id="3.40.50.300">
    <property type="entry name" value="P-loop containing nucleotide triphosphate hydrolases"/>
    <property type="match status" value="1"/>
</dbReference>
<gene>
    <name evidence="1" type="ORF">CPB83DRAFT_902941</name>
</gene>
<dbReference type="OrthoDB" id="8954335at2759"/>
<dbReference type="AlphaFoldDB" id="A0A9P6ERL9"/>
<dbReference type="EMBL" id="MU157828">
    <property type="protein sequence ID" value="KAF9533578.1"/>
    <property type="molecule type" value="Genomic_DNA"/>
</dbReference>
<keyword evidence="2" id="KW-1185">Reference proteome</keyword>
<dbReference type="InterPro" id="IPR027417">
    <property type="entry name" value="P-loop_NTPase"/>
</dbReference>
<evidence type="ECO:0008006" key="3">
    <source>
        <dbReference type="Google" id="ProtNLM"/>
    </source>
</evidence>